<proteinExistence type="predicted"/>
<dbReference type="RefSeq" id="YP_009950184.1">
    <property type="nucleotide sequence ID" value="NC_051588.1"/>
</dbReference>
<keyword evidence="1" id="KW-1133">Transmembrane helix</keyword>
<keyword evidence="1" id="KW-0472">Membrane</keyword>
<feature type="transmembrane region" description="Helical" evidence="1">
    <location>
        <begin position="6"/>
        <end position="26"/>
    </location>
</feature>
<sequence length="132" mass="15051">MNTQLIVNLLLASGTLATALLGVMSYRQNRRKGDADIEHSQATTTEVVNRAAQINETREMEREKFWRSTLADTERRLEGELSNVRAELANLKNGINKHVSWDFKAIRELRLLGSDIEDPPSLLYVPDDDERK</sequence>
<evidence type="ECO:0000313" key="2">
    <source>
        <dbReference type="EMBL" id="AXH46872.1"/>
    </source>
</evidence>
<name>A0A345KV20_9CAUD</name>
<protein>
    <submittedName>
        <fullName evidence="2">Membrane protein</fullName>
    </submittedName>
</protein>
<keyword evidence="3" id="KW-1185">Reference proteome</keyword>
<evidence type="ECO:0000313" key="3">
    <source>
        <dbReference type="Proteomes" id="UP000259472"/>
    </source>
</evidence>
<dbReference type="GeneID" id="60321596"/>
<organism evidence="2 3">
    <name type="scientific">Mycobacterium phage Aminay</name>
    <dbReference type="NCBI Taxonomy" id="2250291"/>
    <lineage>
        <taxon>Viruses</taxon>
        <taxon>Duplodnaviria</taxon>
        <taxon>Heunggongvirae</taxon>
        <taxon>Uroviricota</taxon>
        <taxon>Caudoviricetes</taxon>
        <taxon>Weiservirinae</taxon>
        <taxon>Aminayvirus</taxon>
        <taxon>Aminayvirus aminay</taxon>
    </lineage>
</organism>
<evidence type="ECO:0000256" key="1">
    <source>
        <dbReference type="SAM" id="Phobius"/>
    </source>
</evidence>
<accession>A0A345KV20</accession>
<dbReference type="Proteomes" id="UP000259472">
    <property type="component" value="Segment"/>
</dbReference>
<dbReference type="KEGG" id="vg:60321596"/>
<dbReference type="EMBL" id="MH509442">
    <property type="protein sequence ID" value="AXH46872.1"/>
    <property type="molecule type" value="Genomic_DNA"/>
</dbReference>
<reference evidence="3" key="1">
    <citation type="submission" date="2018-06" db="EMBL/GenBank/DDBJ databases">
        <authorList>
            <person name="Zhirakovskaya E."/>
        </authorList>
    </citation>
    <scope>NUCLEOTIDE SEQUENCE [LARGE SCALE GENOMIC DNA]</scope>
</reference>
<keyword evidence="1" id="KW-0812">Transmembrane</keyword>
<gene>
    <name evidence="2" type="primary">34</name>
    <name evidence="2" type="ORF">SEA_AMINAY_34</name>
</gene>